<dbReference type="InterPro" id="IPR006486">
    <property type="entry name" value="PYST_A"/>
</dbReference>
<sequence>MNKFYIQILFFLLTIFLYVNNKTLETEIAPKNDTKSKSKKCYPTSEEIYENNKHLLCTNPEETKEAEKLMNEAVEHLEYHATSKDGYELCKKYNIYNMVLYKKKHQGHTDVEKTQYSIQNSDKYNKIVNKLWNPDCDNFLDIGSVERKFARVYNPNLVIIHQRSKKLPWSRPKYFYALATKVHISEDKTIIAMTSANIIDHHPSKKEYQNTIIENANLFKTDIDSDDDIKNGKLKKMFVNIAGYLIEKKDGHIDITYIKSISEDKTIIAMTSANIIDHHPSKKEYQNTIIENANLFKTDIDSDDDIKNGKLKKMFVNIAGYLIEKKDGHIDITYIKSIDGHPTL</sequence>
<gene>
    <name evidence="2" type="ORF">PCHAJ_000512000</name>
</gene>
<protein>
    <submittedName>
        <fullName evidence="2">Fam-a protein</fullName>
    </submittedName>
</protein>
<reference evidence="2" key="1">
    <citation type="submission" date="2016-08" db="EMBL/GenBank/DDBJ databases">
        <authorList>
            <consortium name="Pathogen Informatics"/>
        </authorList>
    </citation>
    <scope>NUCLEOTIDE SEQUENCE</scope>
    <source>
        <strain evidence="2">AJ</strain>
    </source>
</reference>
<dbReference type="EMBL" id="FMIL01000281">
    <property type="protein sequence ID" value="SCL88637.1"/>
    <property type="molecule type" value="Genomic_DNA"/>
</dbReference>
<dbReference type="Proteomes" id="UP000507163">
    <property type="component" value="Unassembled WGS sequence"/>
</dbReference>
<dbReference type="SUPFAM" id="SSF55961">
    <property type="entry name" value="Bet v1-like"/>
    <property type="match status" value="1"/>
</dbReference>
<dbReference type="AlphaFoldDB" id="A0A1C6WK34"/>
<evidence type="ECO:0000313" key="2">
    <source>
        <dbReference type="EMBL" id="SCL88637.1"/>
    </source>
</evidence>
<dbReference type="Gene3D" id="3.30.530.20">
    <property type="match status" value="1"/>
</dbReference>
<dbReference type="InterPro" id="IPR023393">
    <property type="entry name" value="START-like_dom_sf"/>
</dbReference>
<organism evidence="2">
    <name type="scientific">Plasmodium chabaudi chabaudi</name>
    <dbReference type="NCBI Taxonomy" id="31271"/>
    <lineage>
        <taxon>Eukaryota</taxon>
        <taxon>Sar</taxon>
        <taxon>Alveolata</taxon>
        <taxon>Apicomplexa</taxon>
        <taxon>Aconoidasida</taxon>
        <taxon>Haemosporida</taxon>
        <taxon>Plasmodiidae</taxon>
        <taxon>Plasmodium</taxon>
        <taxon>Plasmodium (Vinckeia)</taxon>
    </lineage>
</organism>
<accession>A0A1C6WK34</accession>
<feature type="signal peptide" evidence="1">
    <location>
        <begin position="1"/>
        <end position="21"/>
    </location>
</feature>
<proteinExistence type="predicted"/>
<evidence type="ECO:0000256" key="1">
    <source>
        <dbReference type="SAM" id="SignalP"/>
    </source>
</evidence>
<feature type="chain" id="PRO_5008749795" evidence="1">
    <location>
        <begin position="22"/>
        <end position="344"/>
    </location>
</feature>
<dbReference type="NCBIfam" id="TIGR01599">
    <property type="entry name" value="PYST-A"/>
    <property type="match status" value="1"/>
</dbReference>
<name>A0A1C6WK34_PLACU</name>
<keyword evidence="1" id="KW-0732">Signal</keyword>